<feature type="compositionally biased region" description="Basic and acidic residues" evidence="1">
    <location>
        <begin position="165"/>
        <end position="179"/>
    </location>
</feature>
<sequence length="958" mass="106249">MEELAAEEAADCSASAFFEGNRRPIATLWATALQLSLDRTHQRVITGPTVGLLSIASGQQHSDLHLARLEAGGPRTGVPGLPSPATDVCSLQTLVQHKVVSLHSREEQTFPLSTGTTGDRPVRRRRKQLTWSGEPGATQGRAGRERTPNLTALAPAPPSSAASQRSDHRSTVEQSEESRTPGNPQDLSAMAPAVAVSTFSFTITDGRIDPTAADFCRFKKQFCLIWGTLVDTLRALEKLLRRFAVPLAQVNGERLAQCARGWAVTWSWATPPVTALLSALDNQPEVWALLLRPGQRYKGEGGVEAAAVLIQSHWRGYLGRAAYMRHHRRRWAAGILAISWLKRAQRQGVRKALQARRHRQLENHQRRAQHLAANWKHIQSSKRTIIHIPSLGYSKSQRLHLKDFDILQNTQISRLCDVRDENVDVIYVSPRPLGKDIAGYYARLLEFEGPEATEGNSGSKRSSLSNNKRFTIITPEAVEYFPTHSMCLSTLLKYSPRALRRIRNLVQGRRAYIVGGVAHVDDLAVADELEVAILGPEPAVAQLYGTKSGGRRIFTRAEVAVPPGLGDIYCLHQLHEALARLMVHNMEVQRWVFKMDAEFGGRGTAYCDVCHLSCYSGALQEYRRLGPDVWSKANTFIYIWMRSPAWLACYAQPANASCFPDWACFLKTFLRQGGVVEAYPPSHSVTCLTVDLLLAPGGEVSVLSCGDQLRGSCRLEALGSSVPQASVRPDALHALCSRVGRACLERHIVGYVSIDLATFLDPGTMKRKVWAIDLDLRYSDQLAMTQLLLVVTGATLDCQSCRLLVPLPTQEKFPETQSPAKHAVGHRYAVLANRLLHTNLSIFYHNVFFSMCKAHGIGYDTKRKRGTVFVLHDSIERHSIGMLTVCEDLQGSLVTFARNLSVIHQEISSPKTQGDTNFKDLLKDIEDVLQMTAQNKVQALEDETREEEPSLTLGLMML</sequence>
<dbReference type="Pfam" id="PF00612">
    <property type="entry name" value="IQ"/>
    <property type="match status" value="1"/>
</dbReference>
<feature type="domain" description="IQCH-like ATP-grasp" evidence="2">
    <location>
        <begin position="538"/>
        <end position="799"/>
    </location>
</feature>
<organism evidence="3 4">
    <name type="scientific">Merluccius polli</name>
    <name type="common">Benguela hake</name>
    <name type="synonym">Merluccius cadenati</name>
    <dbReference type="NCBI Taxonomy" id="89951"/>
    <lineage>
        <taxon>Eukaryota</taxon>
        <taxon>Metazoa</taxon>
        <taxon>Chordata</taxon>
        <taxon>Craniata</taxon>
        <taxon>Vertebrata</taxon>
        <taxon>Euteleostomi</taxon>
        <taxon>Actinopterygii</taxon>
        <taxon>Neopterygii</taxon>
        <taxon>Teleostei</taxon>
        <taxon>Neoteleostei</taxon>
        <taxon>Acanthomorphata</taxon>
        <taxon>Zeiogadaria</taxon>
        <taxon>Gadariae</taxon>
        <taxon>Gadiformes</taxon>
        <taxon>Gadoidei</taxon>
        <taxon>Merlucciidae</taxon>
        <taxon>Merluccius</taxon>
    </lineage>
</organism>
<keyword evidence="4" id="KW-1185">Reference proteome</keyword>
<dbReference type="InterPro" id="IPR038752">
    <property type="entry name" value="IQCH"/>
</dbReference>
<reference evidence="3" key="1">
    <citation type="journal article" date="2023" name="Front. Mar. Sci.">
        <title>A new Merluccius polli reference genome to investigate the effects of global change in West African waters.</title>
        <authorList>
            <person name="Mateo J.L."/>
            <person name="Blanco-Fernandez C."/>
            <person name="Garcia-Vazquez E."/>
            <person name="Machado-Schiaffino G."/>
        </authorList>
    </citation>
    <scope>NUCLEOTIDE SEQUENCE</scope>
    <source>
        <strain evidence="3">C29</strain>
        <tissue evidence="3">Fin</tissue>
    </source>
</reference>
<dbReference type="PANTHER" id="PTHR14465">
    <property type="entry name" value="IQ DOMAIN-CONTAINING PROTEIN H"/>
    <property type="match status" value="1"/>
</dbReference>
<dbReference type="CDD" id="cd23767">
    <property type="entry name" value="IQCD"/>
    <property type="match status" value="1"/>
</dbReference>
<dbReference type="PANTHER" id="PTHR14465:SF0">
    <property type="entry name" value="IQ DOMAIN-CONTAINING PROTEIN H"/>
    <property type="match status" value="1"/>
</dbReference>
<dbReference type="Pfam" id="PF24923">
    <property type="entry name" value="ATP-grasp_IQCH"/>
    <property type="match status" value="1"/>
</dbReference>
<dbReference type="InterPro" id="IPR056855">
    <property type="entry name" value="ATP-grasp_IQCH"/>
</dbReference>
<evidence type="ECO:0000313" key="3">
    <source>
        <dbReference type="EMBL" id="KAK0133992.1"/>
    </source>
</evidence>
<name>A0AA47M5F2_MERPO</name>
<accession>A0AA47M5F2</accession>
<dbReference type="PROSITE" id="PS50096">
    <property type="entry name" value="IQ"/>
    <property type="match status" value="1"/>
</dbReference>
<evidence type="ECO:0000259" key="2">
    <source>
        <dbReference type="Pfam" id="PF24923"/>
    </source>
</evidence>
<dbReference type="SMART" id="SM00015">
    <property type="entry name" value="IQ"/>
    <property type="match status" value="1"/>
</dbReference>
<evidence type="ECO:0000256" key="1">
    <source>
        <dbReference type="SAM" id="MobiDB-lite"/>
    </source>
</evidence>
<proteinExistence type="predicted"/>
<dbReference type="EMBL" id="JAOPHQ010005761">
    <property type="protein sequence ID" value="KAK0133992.1"/>
    <property type="molecule type" value="Genomic_DNA"/>
</dbReference>
<evidence type="ECO:0000313" key="4">
    <source>
        <dbReference type="Proteomes" id="UP001174136"/>
    </source>
</evidence>
<feature type="region of interest" description="Disordered" evidence="1">
    <location>
        <begin position="103"/>
        <end position="187"/>
    </location>
</feature>
<protein>
    <submittedName>
        <fullName evidence="3">IQ motif-containing protein H</fullName>
    </submittedName>
</protein>
<dbReference type="Proteomes" id="UP001174136">
    <property type="component" value="Unassembled WGS sequence"/>
</dbReference>
<comment type="caution">
    <text evidence="3">The sequence shown here is derived from an EMBL/GenBank/DDBJ whole genome shotgun (WGS) entry which is preliminary data.</text>
</comment>
<dbReference type="AlphaFoldDB" id="A0AA47M5F2"/>
<gene>
    <name evidence="3" type="primary">iqch_1</name>
    <name evidence="3" type="ORF">N1851_030451</name>
</gene>
<dbReference type="InterPro" id="IPR000048">
    <property type="entry name" value="IQ_motif_EF-hand-BS"/>
</dbReference>